<dbReference type="Proteomes" id="UP001174934">
    <property type="component" value="Unassembled WGS sequence"/>
</dbReference>
<feature type="compositionally biased region" description="Polar residues" evidence="1">
    <location>
        <begin position="39"/>
        <end position="49"/>
    </location>
</feature>
<dbReference type="EMBL" id="JAULSR010000002">
    <property type="protein sequence ID" value="KAK0630979.1"/>
    <property type="molecule type" value="Genomic_DNA"/>
</dbReference>
<evidence type="ECO:0000313" key="3">
    <source>
        <dbReference type="Proteomes" id="UP001174934"/>
    </source>
</evidence>
<evidence type="ECO:0000313" key="2">
    <source>
        <dbReference type="EMBL" id="KAK0630979.1"/>
    </source>
</evidence>
<feature type="region of interest" description="Disordered" evidence="1">
    <location>
        <begin position="160"/>
        <end position="179"/>
    </location>
</feature>
<dbReference type="AlphaFoldDB" id="A0AA40CB02"/>
<gene>
    <name evidence="2" type="ORF">B0T17DRAFT_507409</name>
</gene>
<keyword evidence="3" id="KW-1185">Reference proteome</keyword>
<comment type="caution">
    <text evidence="2">The sequence shown here is derived from an EMBL/GenBank/DDBJ whole genome shotgun (WGS) entry which is preliminary data.</text>
</comment>
<proteinExistence type="predicted"/>
<feature type="region of interest" description="Disordered" evidence="1">
    <location>
        <begin position="30"/>
        <end position="49"/>
    </location>
</feature>
<organism evidence="2 3">
    <name type="scientific">Bombardia bombarda</name>
    <dbReference type="NCBI Taxonomy" id="252184"/>
    <lineage>
        <taxon>Eukaryota</taxon>
        <taxon>Fungi</taxon>
        <taxon>Dikarya</taxon>
        <taxon>Ascomycota</taxon>
        <taxon>Pezizomycotina</taxon>
        <taxon>Sordariomycetes</taxon>
        <taxon>Sordariomycetidae</taxon>
        <taxon>Sordariales</taxon>
        <taxon>Lasiosphaeriaceae</taxon>
        <taxon>Bombardia</taxon>
    </lineage>
</organism>
<protein>
    <submittedName>
        <fullName evidence="2">Uncharacterized protein</fullName>
    </submittedName>
</protein>
<evidence type="ECO:0000256" key="1">
    <source>
        <dbReference type="SAM" id="MobiDB-lite"/>
    </source>
</evidence>
<accession>A0AA40CB02</accession>
<reference evidence="2" key="1">
    <citation type="submission" date="2023-06" db="EMBL/GenBank/DDBJ databases">
        <title>Genome-scale phylogeny and comparative genomics of the fungal order Sordariales.</title>
        <authorList>
            <consortium name="Lawrence Berkeley National Laboratory"/>
            <person name="Hensen N."/>
            <person name="Bonometti L."/>
            <person name="Westerberg I."/>
            <person name="Brannstrom I.O."/>
            <person name="Guillou S."/>
            <person name="Cros-Aarteil S."/>
            <person name="Calhoun S."/>
            <person name="Haridas S."/>
            <person name="Kuo A."/>
            <person name="Mondo S."/>
            <person name="Pangilinan J."/>
            <person name="Riley R."/>
            <person name="LaButti K."/>
            <person name="Andreopoulos B."/>
            <person name="Lipzen A."/>
            <person name="Chen C."/>
            <person name="Yanf M."/>
            <person name="Daum C."/>
            <person name="Ng V."/>
            <person name="Clum A."/>
            <person name="Steindorff A."/>
            <person name="Ohm R."/>
            <person name="Martin F."/>
            <person name="Silar P."/>
            <person name="Natvig D."/>
            <person name="Lalanne C."/>
            <person name="Gautier V."/>
            <person name="Ament-velasquez S.L."/>
            <person name="Kruys A."/>
            <person name="Hutchinson M.I."/>
            <person name="Powell A.J."/>
            <person name="Barry K."/>
            <person name="Miller A.N."/>
            <person name="Grigoriev I.V."/>
            <person name="Debuchy R."/>
            <person name="Gladieux P."/>
            <person name="Thoren M.H."/>
            <person name="Johannesson H."/>
        </authorList>
    </citation>
    <scope>NUCLEOTIDE SEQUENCE</scope>
    <source>
        <strain evidence="2">SMH3391-2</strain>
    </source>
</reference>
<name>A0AA40CB02_9PEZI</name>
<sequence>MHEPQVAAATPRDEKLLLFDKQPNIVGREWNGTIGSHAPQISSGEASTETESIFSNTAAALDHFKPMIASYPVAFKASIQYNESPIEAVNQIRTLERVEPFFNDAVSAFAEDNLAVVSPDSEAKPPSWKIYRAAVYLSEVSGDIFWLTLLSNDSLKRETDRCQPFKESQHREKGPNRPKDLVASFQKQSSELDMHVDSQDLERHCRLAATLDTHLTYLQWSQGNWDEFLKYITGELSTINRSVIDIAPDIREPSSTTPVLSAAAENYRSLQDAVQRGVESLKLNTDALDQLCVWYSTRFKKYNSLDREIRYMNKFLGRAQSIRNCLFPAYCKLQEKQIEIEMMLLAYTTKHPIESSWEMVARWATSGLMLCPYDLKPSPSPSPSLLWRLPGCKHCKSSGQTQKVAKKVIKKASRVIVAKSGLQMKNSYSRTLPRFKTISNRLPQAQEFERYAVRILSKHSVPDNPFKAVEKEGIETSERQPSTEIHVYYCLMKSLKDVVEKGLLLLERDIQVVKELREWYLKWRTKRWDQGDGESLTIESLKQVGGMRDCLKEHFSSLKAYNSALGRTVARAKTLESKKIAV</sequence>